<dbReference type="EMBL" id="VOLT01000004">
    <property type="protein sequence ID" value="TWX68491.1"/>
    <property type="molecule type" value="Genomic_DNA"/>
</dbReference>
<reference evidence="3 4" key="1">
    <citation type="submission" date="2019-07" db="EMBL/GenBank/DDBJ databases">
        <title>Genomes of sea-ice associated Colwellia species.</title>
        <authorList>
            <person name="Bowman J.P."/>
        </authorList>
    </citation>
    <scope>NUCLEOTIDE SEQUENCE [LARGE SCALE GENOMIC DNA]</scope>
    <source>
        <strain evidence="3 4">ACAM 459</strain>
    </source>
</reference>
<dbReference type="RefSeq" id="WP_146786230.1">
    <property type="nucleotide sequence ID" value="NZ_VOLT01000004.1"/>
</dbReference>
<keyword evidence="1" id="KW-0812">Transmembrane</keyword>
<dbReference type="Proteomes" id="UP000321822">
    <property type="component" value="Unassembled WGS sequence"/>
</dbReference>
<dbReference type="GO" id="GO:0004175">
    <property type="term" value="F:endopeptidase activity"/>
    <property type="evidence" value="ECO:0007669"/>
    <property type="project" value="UniProtKB-ARBA"/>
</dbReference>
<keyword evidence="3" id="KW-0482">Metalloprotease</keyword>
<dbReference type="InterPro" id="IPR003675">
    <property type="entry name" value="Rce1/LyrA-like_dom"/>
</dbReference>
<evidence type="ECO:0000313" key="3">
    <source>
        <dbReference type="EMBL" id="TWX68491.1"/>
    </source>
</evidence>
<feature type="transmembrane region" description="Helical" evidence="1">
    <location>
        <begin position="115"/>
        <end position="133"/>
    </location>
</feature>
<comment type="caution">
    <text evidence="3">The sequence shown here is derived from an EMBL/GenBank/DDBJ whole genome shotgun (WGS) entry which is preliminary data.</text>
</comment>
<keyword evidence="1" id="KW-0472">Membrane</keyword>
<protein>
    <submittedName>
        <fullName evidence="3">CPBP family intramembrane metalloprotease</fullName>
    </submittedName>
</protein>
<feature type="transmembrane region" description="Helical" evidence="1">
    <location>
        <begin position="185"/>
        <end position="203"/>
    </location>
</feature>
<dbReference type="AlphaFoldDB" id="A0A5C6QI12"/>
<feature type="transmembrane region" description="Helical" evidence="1">
    <location>
        <begin position="26"/>
        <end position="51"/>
    </location>
</feature>
<keyword evidence="3" id="KW-0378">Hydrolase</keyword>
<evidence type="ECO:0000313" key="4">
    <source>
        <dbReference type="Proteomes" id="UP000321822"/>
    </source>
</evidence>
<dbReference type="GO" id="GO:0006508">
    <property type="term" value="P:proteolysis"/>
    <property type="evidence" value="ECO:0007669"/>
    <property type="project" value="UniProtKB-KW"/>
</dbReference>
<evidence type="ECO:0000259" key="2">
    <source>
        <dbReference type="Pfam" id="PF02517"/>
    </source>
</evidence>
<dbReference type="GO" id="GO:0080120">
    <property type="term" value="P:CAAX-box protein maturation"/>
    <property type="evidence" value="ECO:0007669"/>
    <property type="project" value="UniProtKB-ARBA"/>
</dbReference>
<evidence type="ECO:0000256" key="1">
    <source>
        <dbReference type="SAM" id="Phobius"/>
    </source>
</evidence>
<keyword evidence="1" id="KW-1133">Transmembrane helix</keyword>
<feature type="transmembrane region" description="Helical" evidence="1">
    <location>
        <begin position="209"/>
        <end position="227"/>
    </location>
</feature>
<name>A0A5C6QI12_9GAMM</name>
<sequence length="253" mass="28681">MTTKAINEQGVEKATESKSNLLVKTVLWLATLLFLPQIILGFLSGMFFGVWQGEKFTTSAFDVWYMTISVLLTLSLISPLITISLLIKATKAETWSERFDFWAVKVMGVSEVAKWTVVGFSFWFISSILGWWIKIPEEQFMLDIKAASNSTDMIILILFTLCLVVPIMEELIFRGWLFSKVAQTKLGNIGALLLTAFVFTTIHSQYEHVITFLMLLSFGLLLGFVRYKSNNTCYTINIHALFNTLTLTTLLLN</sequence>
<dbReference type="GO" id="GO:0008237">
    <property type="term" value="F:metallopeptidase activity"/>
    <property type="evidence" value="ECO:0007669"/>
    <property type="project" value="UniProtKB-KW"/>
</dbReference>
<accession>A0A5C6QI12</accession>
<feature type="transmembrane region" description="Helical" evidence="1">
    <location>
        <begin position="63"/>
        <end position="87"/>
    </location>
</feature>
<keyword evidence="3" id="KW-0645">Protease</keyword>
<gene>
    <name evidence="3" type="ORF">ESZ36_08310</name>
</gene>
<keyword evidence="4" id="KW-1185">Reference proteome</keyword>
<feature type="domain" description="CAAX prenyl protease 2/Lysostaphin resistance protein A-like" evidence="2">
    <location>
        <begin position="154"/>
        <end position="244"/>
    </location>
</feature>
<proteinExistence type="predicted"/>
<dbReference type="Pfam" id="PF02517">
    <property type="entry name" value="Rce1-like"/>
    <property type="match status" value="1"/>
</dbReference>
<organism evidence="3 4">
    <name type="scientific">Colwellia demingiae</name>
    <dbReference type="NCBI Taxonomy" id="89401"/>
    <lineage>
        <taxon>Bacteria</taxon>
        <taxon>Pseudomonadati</taxon>
        <taxon>Pseudomonadota</taxon>
        <taxon>Gammaproteobacteria</taxon>
        <taxon>Alteromonadales</taxon>
        <taxon>Colwelliaceae</taxon>
        <taxon>Colwellia</taxon>
    </lineage>
</organism>
<dbReference type="OrthoDB" id="9799666at2"/>
<feature type="transmembrane region" description="Helical" evidence="1">
    <location>
        <begin position="153"/>
        <end position="173"/>
    </location>
</feature>